<reference evidence="1 2" key="1">
    <citation type="submission" date="2018-08" db="EMBL/GenBank/DDBJ databases">
        <title>A genome reference for cultivated species of the human gut microbiota.</title>
        <authorList>
            <person name="Zou Y."/>
            <person name="Xue W."/>
            <person name="Luo G."/>
        </authorList>
    </citation>
    <scope>NUCLEOTIDE SEQUENCE [LARGE SCALE GENOMIC DNA]</scope>
    <source>
        <strain evidence="1 2">CF01-1</strain>
    </source>
</reference>
<comment type="caution">
    <text evidence="1">The sequence shown here is derived from an EMBL/GenBank/DDBJ whole genome shotgun (WGS) entry which is preliminary data.</text>
</comment>
<evidence type="ECO:0000313" key="1">
    <source>
        <dbReference type="EMBL" id="RGY78046.1"/>
    </source>
</evidence>
<dbReference type="Proteomes" id="UP000284163">
    <property type="component" value="Unassembled WGS sequence"/>
</dbReference>
<name>A0A413KEN3_BIFPS</name>
<dbReference type="AlphaFoldDB" id="A0A413KEN3"/>
<dbReference type="EMBL" id="QSDK01000001">
    <property type="protein sequence ID" value="RGY78046.1"/>
    <property type="molecule type" value="Genomic_DNA"/>
</dbReference>
<protein>
    <submittedName>
        <fullName evidence="1">Uncharacterized protein</fullName>
    </submittedName>
</protein>
<evidence type="ECO:0000313" key="2">
    <source>
        <dbReference type="Proteomes" id="UP000284163"/>
    </source>
</evidence>
<proteinExistence type="predicted"/>
<sequence length="59" mass="7070">MFFKQTITRYRENNMATSAWLYTLFMEGANRNNCFLYSVISNHIFVCKYDYLNIEKPSA</sequence>
<organism evidence="1 2">
    <name type="scientific">Bifidobacterium pseudocatenulatum</name>
    <dbReference type="NCBI Taxonomy" id="28026"/>
    <lineage>
        <taxon>Bacteria</taxon>
        <taxon>Bacillati</taxon>
        <taxon>Actinomycetota</taxon>
        <taxon>Actinomycetes</taxon>
        <taxon>Bifidobacteriales</taxon>
        <taxon>Bifidobacteriaceae</taxon>
        <taxon>Bifidobacterium</taxon>
    </lineage>
</organism>
<gene>
    <name evidence="1" type="ORF">DXA22_01640</name>
</gene>
<accession>A0A413KEN3</accession>